<evidence type="ECO:0000256" key="1">
    <source>
        <dbReference type="ARBA" id="ARBA00010617"/>
    </source>
</evidence>
<dbReference type="Pfam" id="PF00067">
    <property type="entry name" value="p450"/>
    <property type="match status" value="1"/>
</dbReference>
<reference evidence="3 4" key="1">
    <citation type="submission" date="2024-10" db="EMBL/GenBank/DDBJ databases">
        <title>The Natural Products Discovery Center: Release of the First 8490 Sequenced Strains for Exploring Actinobacteria Biosynthetic Diversity.</title>
        <authorList>
            <person name="Kalkreuter E."/>
            <person name="Kautsar S.A."/>
            <person name="Yang D."/>
            <person name="Bader C.D."/>
            <person name="Teijaro C.N."/>
            <person name="Fluegel L."/>
            <person name="Davis C.M."/>
            <person name="Simpson J.R."/>
            <person name="Lauterbach L."/>
            <person name="Steele A.D."/>
            <person name="Gui C."/>
            <person name="Meng S."/>
            <person name="Li G."/>
            <person name="Viehrig K."/>
            <person name="Ye F."/>
            <person name="Su P."/>
            <person name="Kiefer A.F."/>
            <person name="Nichols A."/>
            <person name="Cepeda A.J."/>
            <person name="Yan W."/>
            <person name="Fan B."/>
            <person name="Jiang Y."/>
            <person name="Adhikari A."/>
            <person name="Zheng C.-J."/>
            <person name="Schuster L."/>
            <person name="Cowan T.M."/>
            <person name="Smanski M.J."/>
            <person name="Chevrette M.G."/>
            <person name="De Carvalho L.P.S."/>
            <person name="Shen B."/>
        </authorList>
    </citation>
    <scope>NUCLEOTIDE SEQUENCE [LARGE SCALE GENOMIC DNA]</scope>
    <source>
        <strain evidence="3 4">NPDC002173</strain>
    </source>
</reference>
<keyword evidence="2" id="KW-0408">Iron</keyword>
<dbReference type="PANTHER" id="PTHR46696">
    <property type="entry name" value="P450, PUTATIVE (EUROFUNG)-RELATED"/>
    <property type="match status" value="1"/>
</dbReference>
<dbReference type="RefSeq" id="WP_387417252.1">
    <property type="nucleotide sequence ID" value="NZ_JBIASD010000039.1"/>
</dbReference>
<keyword evidence="2" id="KW-0560">Oxidoreductase</keyword>
<dbReference type="PROSITE" id="PS00086">
    <property type="entry name" value="CYTOCHROME_P450"/>
    <property type="match status" value="1"/>
</dbReference>
<keyword evidence="2" id="KW-0479">Metal-binding</keyword>
<comment type="similarity">
    <text evidence="1 2">Belongs to the cytochrome P450 family.</text>
</comment>
<dbReference type="PRINTS" id="PR00359">
    <property type="entry name" value="BP450"/>
</dbReference>
<dbReference type="SUPFAM" id="SSF48264">
    <property type="entry name" value="Cytochrome P450"/>
    <property type="match status" value="1"/>
</dbReference>
<accession>A0ABW6T3G3</accession>
<dbReference type="Gene3D" id="1.10.630.10">
    <property type="entry name" value="Cytochrome P450"/>
    <property type="match status" value="1"/>
</dbReference>
<dbReference type="InterPro" id="IPR017972">
    <property type="entry name" value="Cyt_P450_CS"/>
</dbReference>
<dbReference type="InterPro" id="IPR036396">
    <property type="entry name" value="Cyt_P450_sf"/>
</dbReference>
<dbReference type="Proteomes" id="UP001602013">
    <property type="component" value="Unassembled WGS sequence"/>
</dbReference>
<sequence length="401" mass="44993">MKFDPWNPEFVAHPYGVYADLRENNPVSFFEPTGQWLIARHADVNALLRDRRLGRSYLHVASHEAFGREPEPEFQDPFWRVVRAGMLDVEPPVHTRLRRLVSKAFTPRMVEALRPRVRKIARELVDGLVERGGGDLLAEVAEPLPVTVIAEMLGVPEADRHLLRPWSADICGMYELNPSLEAQHTAVRAAKEFADYLRELATARKERPGDDLISALAQVVDDGDRLTEDELIGTCVLLLNAGHEATVNVTGNGWWSLFRNPGELERLRNDRSLMPTAIEELLRWDTPLQMFERWVLEDIEIGGVTIPRGVEVGLLFGSANRDPEVFADPDRLDIGRVDNPHISFGAGIHFCLGAPLARVELVESFSALLDTAKTIELVEEPVWKPGYIIRGLESLKVSVTG</sequence>
<keyword evidence="4" id="KW-1185">Reference proteome</keyword>
<dbReference type="InterPro" id="IPR001128">
    <property type="entry name" value="Cyt_P450"/>
</dbReference>
<dbReference type="CDD" id="cd20625">
    <property type="entry name" value="CYP164-like"/>
    <property type="match status" value="1"/>
</dbReference>
<evidence type="ECO:0000256" key="2">
    <source>
        <dbReference type="RuleBase" id="RU000461"/>
    </source>
</evidence>
<comment type="caution">
    <text evidence="3">The sequence shown here is derived from an EMBL/GenBank/DDBJ whole genome shotgun (WGS) entry which is preliminary data.</text>
</comment>
<dbReference type="PANTHER" id="PTHR46696:SF1">
    <property type="entry name" value="CYTOCHROME P450 YJIB-RELATED"/>
    <property type="match status" value="1"/>
</dbReference>
<organism evidence="3 4">
    <name type="scientific">Microtetraspora malaysiensis</name>
    <dbReference type="NCBI Taxonomy" id="161358"/>
    <lineage>
        <taxon>Bacteria</taxon>
        <taxon>Bacillati</taxon>
        <taxon>Actinomycetota</taxon>
        <taxon>Actinomycetes</taxon>
        <taxon>Streptosporangiales</taxon>
        <taxon>Streptosporangiaceae</taxon>
        <taxon>Microtetraspora</taxon>
    </lineage>
</organism>
<evidence type="ECO:0000313" key="3">
    <source>
        <dbReference type="EMBL" id="MFF3671048.1"/>
    </source>
</evidence>
<dbReference type="InterPro" id="IPR002397">
    <property type="entry name" value="Cyt_P450_B"/>
</dbReference>
<keyword evidence="2" id="KW-0503">Monooxygenase</keyword>
<proteinExistence type="inferred from homology"/>
<dbReference type="EMBL" id="JBIASD010000039">
    <property type="protein sequence ID" value="MFF3671048.1"/>
    <property type="molecule type" value="Genomic_DNA"/>
</dbReference>
<keyword evidence="2" id="KW-0349">Heme</keyword>
<name>A0ABW6T3G3_9ACTN</name>
<protein>
    <submittedName>
        <fullName evidence="3">Cytochrome P450</fullName>
    </submittedName>
</protein>
<evidence type="ECO:0000313" key="4">
    <source>
        <dbReference type="Proteomes" id="UP001602013"/>
    </source>
</evidence>
<gene>
    <name evidence="3" type="ORF">ACFYXI_36225</name>
</gene>